<dbReference type="InterPro" id="IPR007685">
    <property type="entry name" value="RelA_SpoT"/>
</dbReference>
<dbReference type="InterPro" id="IPR012676">
    <property type="entry name" value="TGS-like"/>
</dbReference>
<proteinExistence type="inferred from homology"/>
<dbReference type="Pfam" id="PF04607">
    <property type="entry name" value="RelA_SpoT"/>
    <property type="match status" value="1"/>
</dbReference>
<sequence>MSVDYEKLIDERSQVVFEAMEGRVPEEDMVRLHQAFDLARHAHADQKRKTGEPYILHPIAVATICAKELMLSTNPVIAAFLHDVVEDTDFTIDDIESRFGHDVAFLVRVVTKQKKDKYDESKQVDNYKQMLDSVQYDIRALLVKLADRLHNMRTLSSMLPDKQMKIAGETDYFYAPLANRLGLYNVKTELENLSLKFRCPHEYEDLTTMIARDEDLQRERLKKFCDEIRDTLSSHGINARVYIEYRKPYSLWRKMRKFGDDFNHLKYRHFTEVVFDAPEGKAEKDMVMRIYSILTDRFKEKPGGIANYIDSPKENGYQSYHVKLLASFGRWQEVHISSERMIRDSQLGCVASRNEDNIWQWIKKFRMVLRDIAARGQEGESFIEEVVRSFYNDDIMTFTPQGKPIVLPQRATVMDFAFEVHTELGLHAKYARINNQLLASVKTRLHRGDIVEVFTDPDIHPTDEWLDTALTYKARRAITNYLKQQPRPLYRRCPDCNPMPGEEVIGFKDSDGNITLHKRDCPIAIRLASQKGDNIVSVEFKPDDTLYPVTINIRAVDRYHLLIDLVDCITNDLNLSIDTLHSVSEDAIVTCSITFSVHSFTELQSIMRHISIIPGVDEVKRAID</sequence>
<name>A0A4Z0VB60_9BACT</name>
<dbReference type="GO" id="GO:0015969">
    <property type="term" value="P:guanosine tetraphosphate metabolic process"/>
    <property type="evidence" value="ECO:0007669"/>
    <property type="project" value="InterPro"/>
</dbReference>
<organism evidence="4 5">
    <name type="scientific">Duncaniella freteri</name>
    <dbReference type="NCBI Taxonomy" id="2530391"/>
    <lineage>
        <taxon>Bacteria</taxon>
        <taxon>Pseudomonadati</taxon>
        <taxon>Bacteroidota</taxon>
        <taxon>Bacteroidia</taxon>
        <taxon>Bacteroidales</taxon>
        <taxon>Muribaculaceae</taxon>
        <taxon>Duncaniella</taxon>
    </lineage>
</organism>
<dbReference type="PANTHER" id="PTHR21262:SF31">
    <property type="entry name" value="GTP PYROPHOSPHOKINASE"/>
    <property type="match status" value="1"/>
</dbReference>
<dbReference type="InterPro" id="IPR003607">
    <property type="entry name" value="HD/PDEase_dom"/>
</dbReference>
<gene>
    <name evidence="4" type="ORF">EZ315_06865</name>
</gene>
<accession>A0A4Z0VB60</accession>
<dbReference type="Pfam" id="PF13291">
    <property type="entry name" value="ACT_4"/>
    <property type="match status" value="1"/>
</dbReference>
<feature type="domain" description="RelA/SpoT" evidence="3">
    <location>
        <begin position="243"/>
        <end position="358"/>
    </location>
</feature>
<dbReference type="EMBL" id="SJSA01000001">
    <property type="protein sequence ID" value="TGG40412.1"/>
    <property type="molecule type" value="Genomic_DNA"/>
</dbReference>
<feature type="domain" description="HD/PDEase" evidence="2">
    <location>
        <begin position="50"/>
        <end position="161"/>
    </location>
</feature>
<evidence type="ECO:0000259" key="3">
    <source>
        <dbReference type="SMART" id="SM00954"/>
    </source>
</evidence>
<dbReference type="CDD" id="cd00077">
    <property type="entry name" value="HDc"/>
    <property type="match status" value="1"/>
</dbReference>
<dbReference type="CDD" id="cd05399">
    <property type="entry name" value="NT_Rel-Spo_like"/>
    <property type="match status" value="1"/>
</dbReference>
<dbReference type="SMART" id="SM00954">
    <property type="entry name" value="RelA_SpoT"/>
    <property type="match status" value="1"/>
</dbReference>
<dbReference type="SMART" id="SM00471">
    <property type="entry name" value="HDc"/>
    <property type="match status" value="1"/>
</dbReference>
<dbReference type="InterPro" id="IPR012675">
    <property type="entry name" value="Beta-grasp_dom_sf"/>
</dbReference>
<dbReference type="InterPro" id="IPR043519">
    <property type="entry name" value="NT_sf"/>
</dbReference>
<dbReference type="AlphaFoldDB" id="A0A4Z0VB60"/>
<dbReference type="Gene3D" id="1.10.3210.10">
    <property type="entry name" value="Hypothetical protein af1432"/>
    <property type="match status" value="1"/>
</dbReference>
<evidence type="ECO:0000313" key="5">
    <source>
        <dbReference type="Proteomes" id="UP000297635"/>
    </source>
</evidence>
<dbReference type="FunFam" id="1.10.3210.10:FF:000001">
    <property type="entry name" value="GTP pyrophosphokinase RelA"/>
    <property type="match status" value="1"/>
</dbReference>
<keyword evidence="4" id="KW-0378">Hydrolase</keyword>
<dbReference type="SUPFAM" id="SSF109604">
    <property type="entry name" value="HD-domain/PDEase-like"/>
    <property type="match status" value="1"/>
</dbReference>
<dbReference type="InterPro" id="IPR004095">
    <property type="entry name" value="TGS"/>
</dbReference>
<dbReference type="Pfam" id="PF02824">
    <property type="entry name" value="TGS"/>
    <property type="match status" value="1"/>
</dbReference>
<dbReference type="GO" id="GO:0016787">
    <property type="term" value="F:hydrolase activity"/>
    <property type="evidence" value="ECO:0007669"/>
    <property type="project" value="UniProtKB-KW"/>
</dbReference>
<evidence type="ECO:0000313" key="4">
    <source>
        <dbReference type="EMBL" id="TGG40412.1"/>
    </source>
</evidence>
<reference evidence="4 5" key="1">
    <citation type="submission" date="2019-02" db="EMBL/GenBank/DDBJ databases">
        <title>Isolation and identification of novel species under the genus Muribaculum.</title>
        <authorList>
            <person name="Miyake S."/>
            <person name="Ding Y."/>
            <person name="Low A."/>
            <person name="Soh M."/>
            <person name="Seedorf H."/>
        </authorList>
    </citation>
    <scope>NUCLEOTIDE SEQUENCE [LARGE SCALE GENOMIC DNA]</scope>
    <source>
        <strain evidence="4 5">TLL-A3</strain>
    </source>
</reference>
<dbReference type="Gene3D" id="3.10.20.30">
    <property type="match status" value="1"/>
</dbReference>
<dbReference type="InterPro" id="IPR002912">
    <property type="entry name" value="ACT_dom"/>
</dbReference>
<dbReference type="GeneID" id="82149509"/>
<keyword evidence="5" id="KW-1185">Reference proteome</keyword>
<dbReference type="Pfam" id="PF13328">
    <property type="entry name" value="HD_4"/>
    <property type="match status" value="1"/>
</dbReference>
<dbReference type="PANTHER" id="PTHR21262">
    <property type="entry name" value="GUANOSINE-3',5'-BIS DIPHOSPHATE 3'-PYROPHOSPHOHYDROLASE"/>
    <property type="match status" value="1"/>
</dbReference>
<protein>
    <submittedName>
        <fullName evidence="4">Bifunctional (P)ppGpp synthetase/guanosine-3',5'-bis(Diphosphate) 3'-pyrophosphohydrolase</fullName>
    </submittedName>
</protein>
<comment type="caution">
    <text evidence="4">The sequence shown here is derived from an EMBL/GenBank/DDBJ whole genome shotgun (WGS) entry which is preliminary data.</text>
</comment>
<dbReference type="RefSeq" id="WP_135471425.1">
    <property type="nucleotide sequence ID" value="NZ_CASJDB010000040.1"/>
</dbReference>
<dbReference type="GO" id="GO:0005886">
    <property type="term" value="C:plasma membrane"/>
    <property type="evidence" value="ECO:0007669"/>
    <property type="project" value="TreeGrafter"/>
</dbReference>
<evidence type="ECO:0000256" key="1">
    <source>
        <dbReference type="ARBA" id="ARBA00007476"/>
    </source>
</evidence>
<dbReference type="SUPFAM" id="SSF81301">
    <property type="entry name" value="Nucleotidyltransferase"/>
    <property type="match status" value="1"/>
</dbReference>
<evidence type="ECO:0000259" key="2">
    <source>
        <dbReference type="SMART" id="SM00471"/>
    </source>
</evidence>
<dbReference type="Proteomes" id="UP000297635">
    <property type="component" value="Unassembled WGS sequence"/>
</dbReference>
<dbReference type="Gene3D" id="3.30.460.10">
    <property type="entry name" value="Beta Polymerase, domain 2"/>
    <property type="match status" value="1"/>
</dbReference>
<dbReference type="FunFam" id="3.10.20.30:FF:000002">
    <property type="entry name" value="GTP pyrophosphokinase (RelA/SpoT)"/>
    <property type="match status" value="1"/>
</dbReference>
<dbReference type="Gene3D" id="3.30.70.260">
    <property type="match status" value="1"/>
</dbReference>
<comment type="similarity">
    <text evidence="1">Belongs to the RelA/SpoT family.</text>
</comment>
<dbReference type="SUPFAM" id="SSF81271">
    <property type="entry name" value="TGS-like"/>
    <property type="match status" value="1"/>
</dbReference>